<dbReference type="InterPro" id="IPR018336">
    <property type="entry name" value="RNase_PH_CS"/>
</dbReference>
<dbReference type="EC" id="2.7.7.56" evidence="8"/>
<dbReference type="PROSITE" id="PS01277">
    <property type="entry name" value="RIBONUCLEASE_PH"/>
    <property type="match status" value="1"/>
</dbReference>
<comment type="subunit">
    <text evidence="8">Homohexameric ring arranged as a trimer of dimers.</text>
</comment>
<dbReference type="GO" id="GO:0000175">
    <property type="term" value="F:3'-5'-RNA exonuclease activity"/>
    <property type="evidence" value="ECO:0007669"/>
    <property type="project" value="UniProtKB-UniRule"/>
</dbReference>
<dbReference type="Proteomes" id="UP000886748">
    <property type="component" value="Unassembled WGS sequence"/>
</dbReference>
<dbReference type="InterPro" id="IPR020568">
    <property type="entry name" value="Ribosomal_Su5_D2-typ_SF"/>
</dbReference>
<feature type="domain" description="Exoribonuclease phosphorolytic" evidence="9">
    <location>
        <begin position="12"/>
        <end position="141"/>
    </location>
</feature>
<comment type="function">
    <text evidence="8">Phosphorolytic 3'-5' exoribonuclease that plays an important role in tRNA 3'-end maturation. Removes nucleotide residues following the 3'-CCA terminus of tRNAs; can also add nucleotides to the ends of RNA molecules by using nucleoside diphosphates as substrates, but this may not be physiologically important. Probably plays a role in initiation of 16S rRNA degradation (leading to ribosome degradation) during starvation.</text>
</comment>
<protein>
    <recommendedName>
        <fullName evidence="8">Ribonuclease PH</fullName>
        <shortName evidence="8">RNase PH</shortName>
        <ecNumber evidence="8">2.7.7.56</ecNumber>
    </recommendedName>
    <alternativeName>
        <fullName evidence="8">tRNA nucleotidyltransferase</fullName>
    </alternativeName>
</protein>
<dbReference type="InterPro" id="IPR001247">
    <property type="entry name" value="ExoRNase_PH_dom1"/>
</dbReference>
<accession>A0A9D1MYZ4</accession>
<dbReference type="InterPro" id="IPR015847">
    <property type="entry name" value="ExoRNase_PH_dom2"/>
</dbReference>
<evidence type="ECO:0000259" key="9">
    <source>
        <dbReference type="Pfam" id="PF01138"/>
    </source>
</evidence>
<evidence type="ECO:0000256" key="3">
    <source>
        <dbReference type="ARBA" id="ARBA00022555"/>
    </source>
</evidence>
<organism evidence="11 12">
    <name type="scientific">Candidatus Limenecus avicola</name>
    <dbReference type="NCBI Taxonomy" id="2840847"/>
    <lineage>
        <taxon>Bacteria</taxon>
        <taxon>Bacillati</taxon>
        <taxon>Bacillota</taxon>
        <taxon>Clostridia</taxon>
        <taxon>Eubacteriales</taxon>
        <taxon>Clostridiaceae</taxon>
        <taxon>Clostridiaceae incertae sedis</taxon>
        <taxon>Candidatus Limenecus</taxon>
    </lineage>
</organism>
<reference evidence="11" key="2">
    <citation type="journal article" date="2021" name="PeerJ">
        <title>Extensive microbial diversity within the chicken gut microbiome revealed by metagenomics and culture.</title>
        <authorList>
            <person name="Gilroy R."/>
            <person name="Ravi A."/>
            <person name="Getino M."/>
            <person name="Pursley I."/>
            <person name="Horton D.L."/>
            <person name="Alikhan N.F."/>
            <person name="Baker D."/>
            <person name="Gharbi K."/>
            <person name="Hall N."/>
            <person name="Watson M."/>
            <person name="Adriaenssens E.M."/>
            <person name="Foster-Nyarko E."/>
            <person name="Jarju S."/>
            <person name="Secka A."/>
            <person name="Antonio M."/>
            <person name="Oren A."/>
            <person name="Chaudhuri R.R."/>
            <person name="La Ragione R."/>
            <person name="Hildebrand F."/>
            <person name="Pallen M.J."/>
        </authorList>
    </citation>
    <scope>NUCLEOTIDE SEQUENCE</scope>
    <source>
        <strain evidence="11">CHK154-7741</strain>
    </source>
</reference>
<keyword evidence="2 8" id="KW-0698">rRNA processing</keyword>
<evidence type="ECO:0000259" key="10">
    <source>
        <dbReference type="Pfam" id="PF03725"/>
    </source>
</evidence>
<evidence type="ECO:0000256" key="8">
    <source>
        <dbReference type="HAMAP-Rule" id="MF_00564"/>
    </source>
</evidence>
<dbReference type="GO" id="GO:0008033">
    <property type="term" value="P:tRNA processing"/>
    <property type="evidence" value="ECO:0007669"/>
    <property type="project" value="UniProtKB-UniRule"/>
</dbReference>
<evidence type="ECO:0000256" key="7">
    <source>
        <dbReference type="ARBA" id="ARBA00022884"/>
    </source>
</evidence>
<dbReference type="GO" id="GO:0016075">
    <property type="term" value="P:rRNA catabolic process"/>
    <property type="evidence" value="ECO:0007669"/>
    <property type="project" value="UniProtKB-UniRule"/>
</dbReference>
<evidence type="ECO:0000313" key="11">
    <source>
        <dbReference type="EMBL" id="HIU92010.1"/>
    </source>
</evidence>
<name>A0A9D1MYZ4_9CLOT</name>
<dbReference type="Pfam" id="PF03725">
    <property type="entry name" value="RNase_PH_C"/>
    <property type="match status" value="1"/>
</dbReference>
<dbReference type="PANTHER" id="PTHR11953:SF0">
    <property type="entry name" value="EXOSOME COMPLEX COMPONENT RRP41"/>
    <property type="match status" value="1"/>
</dbReference>
<sequence length="233" mass="25898">MSERLNNRKNDELREISFIKDYTKHALSSVLVQFGDTKVIVTASVDEKAPKWMEKDDPRGWVTAEYSLLPTSTHTRCQRERSKISGRTQEIQRLIGRSLRSCVDLEKMTGLTLTIDADVIQADGGTRCASICGGYLVLEDAVNKLMAQGKLAQNPILEPIAAVSIGLIDGEVKLDLDYSEDSHAQVDSNVVMTKSGKIIEFQTTAEGNPFTKQELYQILETAENAIQKIIGMY</sequence>
<evidence type="ECO:0000256" key="6">
    <source>
        <dbReference type="ARBA" id="ARBA00022695"/>
    </source>
</evidence>
<reference evidence="11" key="1">
    <citation type="submission" date="2020-10" db="EMBL/GenBank/DDBJ databases">
        <authorList>
            <person name="Gilroy R."/>
        </authorList>
    </citation>
    <scope>NUCLEOTIDE SEQUENCE</scope>
    <source>
        <strain evidence="11">CHK154-7741</strain>
    </source>
</reference>
<evidence type="ECO:0000313" key="12">
    <source>
        <dbReference type="Proteomes" id="UP000886748"/>
    </source>
</evidence>
<feature type="binding site" evidence="8">
    <location>
        <begin position="125"/>
        <end position="127"/>
    </location>
    <ligand>
        <name>phosphate</name>
        <dbReference type="ChEBI" id="CHEBI:43474"/>
        <note>substrate</note>
    </ligand>
</feature>
<dbReference type="InterPro" id="IPR050080">
    <property type="entry name" value="RNase_PH"/>
</dbReference>
<dbReference type="GO" id="GO:0000049">
    <property type="term" value="F:tRNA binding"/>
    <property type="evidence" value="ECO:0007669"/>
    <property type="project" value="UniProtKB-UniRule"/>
</dbReference>
<gene>
    <name evidence="8 11" type="primary">rph</name>
    <name evidence="11" type="ORF">IAD26_02625</name>
</gene>
<dbReference type="SUPFAM" id="SSF54211">
    <property type="entry name" value="Ribosomal protein S5 domain 2-like"/>
    <property type="match status" value="1"/>
</dbReference>
<feature type="domain" description="Exoribonuclease phosphorolytic" evidence="10">
    <location>
        <begin position="159"/>
        <end position="224"/>
    </location>
</feature>
<dbReference type="PANTHER" id="PTHR11953">
    <property type="entry name" value="EXOSOME COMPLEX COMPONENT"/>
    <property type="match status" value="1"/>
</dbReference>
<keyword evidence="6 8" id="KW-0548">Nucleotidyltransferase</keyword>
<dbReference type="Gene3D" id="3.30.230.70">
    <property type="entry name" value="GHMP Kinase, N-terminal domain"/>
    <property type="match status" value="1"/>
</dbReference>
<comment type="caution">
    <text evidence="11">The sequence shown here is derived from an EMBL/GenBank/DDBJ whole genome shotgun (WGS) entry which is preliminary data.</text>
</comment>
<keyword evidence="3 8" id="KW-0820">tRNA-binding</keyword>
<dbReference type="EMBL" id="DVOD01000018">
    <property type="protein sequence ID" value="HIU92010.1"/>
    <property type="molecule type" value="Genomic_DNA"/>
</dbReference>
<comment type="catalytic activity">
    <reaction evidence="8">
        <text>tRNA(n+1) + phosphate = tRNA(n) + a ribonucleoside 5'-diphosphate</text>
        <dbReference type="Rhea" id="RHEA:10628"/>
        <dbReference type="Rhea" id="RHEA-COMP:17343"/>
        <dbReference type="Rhea" id="RHEA-COMP:17344"/>
        <dbReference type="ChEBI" id="CHEBI:43474"/>
        <dbReference type="ChEBI" id="CHEBI:57930"/>
        <dbReference type="ChEBI" id="CHEBI:173114"/>
        <dbReference type="EC" id="2.7.7.56"/>
    </reaction>
</comment>
<dbReference type="InterPro" id="IPR027408">
    <property type="entry name" value="PNPase/RNase_PH_dom_sf"/>
</dbReference>
<evidence type="ECO:0000256" key="4">
    <source>
        <dbReference type="ARBA" id="ARBA00022679"/>
    </source>
</evidence>
<dbReference type="SUPFAM" id="SSF55666">
    <property type="entry name" value="Ribonuclease PH domain 2-like"/>
    <property type="match status" value="1"/>
</dbReference>
<dbReference type="AlphaFoldDB" id="A0A9D1MYZ4"/>
<evidence type="ECO:0000256" key="2">
    <source>
        <dbReference type="ARBA" id="ARBA00022552"/>
    </source>
</evidence>
<dbReference type="Pfam" id="PF01138">
    <property type="entry name" value="RNase_PH"/>
    <property type="match status" value="1"/>
</dbReference>
<keyword evidence="4 8" id="KW-0808">Transferase</keyword>
<keyword evidence="7" id="KW-0694">RNA-binding</keyword>
<evidence type="ECO:0000256" key="1">
    <source>
        <dbReference type="ARBA" id="ARBA00006678"/>
    </source>
</evidence>
<dbReference type="NCBIfam" id="TIGR01966">
    <property type="entry name" value="RNasePH"/>
    <property type="match status" value="1"/>
</dbReference>
<dbReference type="GO" id="GO:0009022">
    <property type="term" value="F:tRNA nucleotidyltransferase activity"/>
    <property type="evidence" value="ECO:0007669"/>
    <property type="project" value="UniProtKB-UniRule"/>
</dbReference>
<dbReference type="InterPro" id="IPR036345">
    <property type="entry name" value="ExoRNase_PH_dom2_sf"/>
</dbReference>
<evidence type="ECO:0000256" key="5">
    <source>
        <dbReference type="ARBA" id="ARBA00022694"/>
    </source>
</evidence>
<dbReference type="InterPro" id="IPR002381">
    <property type="entry name" value="RNase_PH_bac-type"/>
</dbReference>
<feature type="binding site" evidence="8">
    <location>
        <position position="87"/>
    </location>
    <ligand>
        <name>phosphate</name>
        <dbReference type="ChEBI" id="CHEBI:43474"/>
        <note>substrate</note>
    </ligand>
</feature>
<dbReference type="GO" id="GO:0031125">
    <property type="term" value="P:rRNA 3'-end processing"/>
    <property type="evidence" value="ECO:0007669"/>
    <property type="project" value="UniProtKB-ARBA"/>
</dbReference>
<proteinExistence type="inferred from homology"/>
<dbReference type="HAMAP" id="MF_00564">
    <property type="entry name" value="RNase_PH"/>
    <property type="match status" value="1"/>
</dbReference>
<keyword evidence="5 8" id="KW-0819">tRNA processing</keyword>
<comment type="similarity">
    <text evidence="1 8">Belongs to the RNase PH family.</text>
</comment>
<dbReference type="FunFam" id="3.30.230.70:FF:000003">
    <property type="entry name" value="Ribonuclease PH"/>
    <property type="match status" value="1"/>
</dbReference>